<dbReference type="Proteomes" id="UP000574390">
    <property type="component" value="Unassembled WGS sequence"/>
</dbReference>
<comment type="caution">
    <text evidence="1">The sequence shown here is derived from an EMBL/GenBank/DDBJ whole genome shotgun (WGS) entry which is preliminary data.</text>
</comment>
<organism evidence="1 2">
    <name type="scientific">Perkinsus olseni</name>
    <name type="common">Perkinsus atlanticus</name>
    <dbReference type="NCBI Taxonomy" id="32597"/>
    <lineage>
        <taxon>Eukaryota</taxon>
        <taxon>Sar</taxon>
        <taxon>Alveolata</taxon>
        <taxon>Perkinsozoa</taxon>
        <taxon>Perkinsea</taxon>
        <taxon>Perkinsida</taxon>
        <taxon>Perkinsidae</taxon>
        <taxon>Perkinsus</taxon>
    </lineage>
</organism>
<proteinExistence type="predicted"/>
<evidence type="ECO:0000313" key="2">
    <source>
        <dbReference type="Proteomes" id="UP000574390"/>
    </source>
</evidence>
<dbReference type="AlphaFoldDB" id="A0A7J6UA47"/>
<evidence type="ECO:0000313" key="1">
    <source>
        <dbReference type="EMBL" id="KAF4753926.1"/>
    </source>
</evidence>
<accession>A0A7J6UA47</accession>
<feature type="non-terminal residue" evidence="1">
    <location>
        <position position="124"/>
    </location>
</feature>
<feature type="non-terminal residue" evidence="1">
    <location>
        <position position="1"/>
    </location>
</feature>
<reference evidence="1 2" key="1">
    <citation type="submission" date="2020-04" db="EMBL/GenBank/DDBJ databases">
        <title>Perkinsus olseni comparative genomics.</title>
        <authorList>
            <person name="Bogema D.R."/>
        </authorList>
    </citation>
    <scope>NUCLEOTIDE SEQUENCE [LARGE SCALE GENOMIC DNA]</scope>
    <source>
        <strain evidence="1">ATCC PRA-205</strain>
    </source>
</reference>
<name>A0A7J6UA47_PEROL</name>
<dbReference type="EMBL" id="JABANM010001638">
    <property type="protein sequence ID" value="KAF4753926.1"/>
    <property type="molecule type" value="Genomic_DNA"/>
</dbReference>
<sequence length="124" mass="13318">DVSADGDVNKALFAIAHEALDRYHAGTSNEVVALQTSRRGFLHRQAVHMNAEDGGKLDGMSSQSGLNMEGGCIASLPAIDRKALKEAQKAVLQRKQGQGSKHEGLIHLAETLNRMNPDRATQMG</sequence>
<gene>
    <name evidence="1" type="ORF">FOZ62_018041</name>
</gene>
<protein>
    <submittedName>
        <fullName evidence="1">Uncharacterized protein</fullName>
    </submittedName>
</protein>